<feature type="compositionally biased region" description="Pro residues" evidence="1">
    <location>
        <begin position="391"/>
        <end position="402"/>
    </location>
</feature>
<dbReference type="InterPro" id="IPR029058">
    <property type="entry name" value="AB_hydrolase_fold"/>
</dbReference>
<name>A0A9X3D0H6_9ACTN</name>
<evidence type="ECO:0000256" key="1">
    <source>
        <dbReference type="SAM" id="MobiDB-lite"/>
    </source>
</evidence>
<protein>
    <recommendedName>
        <fullName evidence="4">PE-PPE domain-containing protein</fullName>
    </recommendedName>
</protein>
<dbReference type="Gene3D" id="3.40.50.1820">
    <property type="entry name" value="alpha/beta hydrolase"/>
    <property type="match status" value="1"/>
</dbReference>
<accession>A0A9X3D0H6</accession>
<proteinExistence type="predicted"/>
<organism evidence="2 3">
    <name type="scientific">Gordonia aquimaris</name>
    <dbReference type="NCBI Taxonomy" id="2984863"/>
    <lineage>
        <taxon>Bacteria</taxon>
        <taxon>Bacillati</taxon>
        <taxon>Actinomycetota</taxon>
        <taxon>Actinomycetes</taxon>
        <taxon>Mycobacteriales</taxon>
        <taxon>Gordoniaceae</taxon>
        <taxon>Gordonia</taxon>
    </lineage>
</organism>
<keyword evidence="3" id="KW-1185">Reference proteome</keyword>
<dbReference type="EMBL" id="JAPKFM010000001">
    <property type="protein sequence ID" value="MCX2962598.1"/>
    <property type="molecule type" value="Genomic_DNA"/>
</dbReference>
<feature type="region of interest" description="Disordered" evidence="1">
    <location>
        <begin position="343"/>
        <end position="489"/>
    </location>
</feature>
<comment type="caution">
    <text evidence="2">The sequence shown here is derived from an EMBL/GenBank/DDBJ whole genome shotgun (WGS) entry which is preliminary data.</text>
</comment>
<reference evidence="2" key="1">
    <citation type="submission" date="2022-10" db="EMBL/GenBank/DDBJ databases">
        <title>WGS of marine actinomycetes from Thailand.</title>
        <authorList>
            <person name="Thawai C."/>
        </authorList>
    </citation>
    <scope>NUCLEOTIDE SEQUENCE</scope>
    <source>
        <strain evidence="2">SW21</strain>
    </source>
</reference>
<feature type="compositionally biased region" description="Polar residues" evidence="1">
    <location>
        <begin position="438"/>
        <end position="451"/>
    </location>
</feature>
<evidence type="ECO:0008006" key="4">
    <source>
        <dbReference type="Google" id="ProtNLM"/>
    </source>
</evidence>
<evidence type="ECO:0000313" key="2">
    <source>
        <dbReference type="EMBL" id="MCX2962598.1"/>
    </source>
</evidence>
<feature type="compositionally biased region" description="Low complexity" evidence="1">
    <location>
        <begin position="343"/>
        <end position="377"/>
    </location>
</feature>
<dbReference type="AlphaFoldDB" id="A0A9X3D0H6"/>
<sequence length="489" mass="50331">MCIATLGPLGPASAGATAVVDDLIDDGIVYDATDDTNGLDFLDDVPGNAIIVVTPGTDDATLFPRIYPLMGSRTTLVVNYPESFGPIIAGKTGTLPFLAPLYDDSKDVAVDRNLDVMRAFAGAAPGGPPMVVYTGYSQGADAVGNAAEIAHEDGDLDPTRTRIVLVSDPRSPWGIKSWLADTPILPQIAGVIGIESDGARNPGATGNTPVTSVIVVGDPVANFQWVWYRPVSSLIVDAAGFLTVHSGNGPQTYADINRFDDPTVYHSVDGNTRYEVYDVGHPLALATQWVHDELGIPYTADDVEDWNRAAEAFYPMQRPGVENSAVPVTAAPTPYSVTMTSAAATGAPDTGADQSQSLAATDTSTTDPTDDPSPASARISPSTSEIAAAPDPVPQAPEPTPPTTQSTPPSVDTGPSVDNQVPAQTVVADSPDDHADNTPDTTGPSAESASGSADPDSGVAPDTVSSPETDTSPETAASTDDASAGSTEN</sequence>
<dbReference type="RefSeq" id="WP_266059646.1">
    <property type="nucleotide sequence ID" value="NZ_JAPKFM010000001.1"/>
</dbReference>
<feature type="compositionally biased region" description="Low complexity" evidence="1">
    <location>
        <begin position="403"/>
        <end position="413"/>
    </location>
</feature>
<dbReference type="SUPFAM" id="SSF53474">
    <property type="entry name" value="alpha/beta-Hydrolases"/>
    <property type="match status" value="1"/>
</dbReference>
<dbReference type="Proteomes" id="UP001143347">
    <property type="component" value="Unassembled WGS sequence"/>
</dbReference>
<feature type="compositionally biased region" description="Low complexity" evidence="1">
    <location>
        <begin position="468"/>
        <end position="489"/>
    </location>
</feature>
<evidence type="ECO:0000313" key="3">
    <source>
        <dbReference type="Proteomes" id="UP001143347"/>
    </source>
</evidence>
<gene>
    <name evidence="2" type="ORF">OSB52_00670</name>
</gene>